<comment type="caution">
    <text evidence="1">The sequence shown here is derived from an EMBL/GenBank/DDBJ whole genome shotgun (WGS) entry which is preliminary data.</text>
</comment>
<evidence type="ECO:0000313" key="2">
    <source>
        <dbReference type="Proteomes" id="UP000824211"/>
    </source>
</evidence>
<dbReference type="Proteomes" id="UP000824211">
    <property type="component" value="Unassembled WGS sequence"/>
</dbReference>
<evidence type="ECO:0000313" key="1">
    <source>
        <dbReference type="EMBL" id="HJB59664.1"/>
    </source>
</evidence>
<name>A0A9D2MGR4_9FIRM</name>
<reference evidence="1" key="2">
    <citation type="submission" date="2021-04" db="EMBL/GenBank/DDBJ databases">
        <authorList>
            <person name="Gilroy R."/>
        </authorList>
    </citation>
    <scope>NUCLEOTIDE SEQUENCE</scope>
    <source>
        <strain evidence="1">ChiHjej9B8-13557</strain>
    </source>
</reference>
<gene>
    <name evidence="1" type="ORF">H9771_08455</name>
</gene>
<organism evidence="1 2">
    <name type="scientific">Candidatus Faecalibacterium faecipullorum</name>
    <dbReference type="NCBI Taxonomy" id="2838578"/>
    <lineage>
        <taxon>Bacteria</taxon>
        <taxon>Bacillati</taxon>
        <taxon>Bacillota</taxon>
        <taxon>Clostridia</taxon>
        <taxon>Eubacteriales</taxon>
        <taxon>Oscillospiraceae</taxon>
        <taxon>Faecalibacterium</taxon>
    </lineage>
</organism>
<protein>
    <submittedName>
        <fullName evidence="1">Uncharacterized protein</fullName>
    </submittedName>
</protein>
<sequence length="78" mass="7703">MKAKRMLSLVMAAVRAAVREGGELADILARLKQELGLGGGTLTLRGLSGGSISATSTGGSAYAGGVAGDNNGEIIEQG</sequence>
<proteinExistence type="predicted"/>
<dbReference type="AlphaFoldDB" id="A0A9D2MGR4"/>
<reference evidence="1" key="1">
    <citation type="journal article" date="2021" name="PeerJ">
        <title>Extensive microbial diversity within the chicken gut microbiome revealed by metagenomics and culture.</title>
        <authorList>
            <person name="Gilroy R."/>
            <person name="Ravi A."/>
            <person name="Getino M."/>
            <person name="Pursley I."/>
            <person name="Horton D.L."/>
            <person name="Alikhan N.F."/>
            <person name="Baker D."/>
            <person name="Gharbi K."/>
            <person name="Hall N."/>
            <person name="Watson M."/>
            <person name="Adriaenssens E.M."/>
            <person name="Foster-Nyarko E."/>
            <person name="Jarju S."/>
            <person name="Secka A."/>
            <person name="Antonio M."/>
            <person name="Oren A."/>
            <person name="Chaudhuri R.R."/>
            <person name="La Ragione R."/>
            <person name="Hildebrand F."/>
            <person name="Pallen M.J."/>
        </authorList>
    </citation>
    <scope>NUCLEOTIDE SEQUENCE</scope>
    <source>
        <strain evidence="1">ChiHjej9B8-13557</strain>
    </source>
</reference>
<dbReference type="EMBL" id="DWXX01000154">
    <property type="protein sequence ID" value="HJB59664.1"/>
    <property type="molecule type" value="Genomic_DNA"/>
</dbReference>
<accession>A0A9D2MGR4</accession>